<dbReference type="InterPro" id="IPR008969">
    <property type="entry name" value="CarboxyPept-like_regulatory"/>
</dbReference>
<feature type="compositionally biased region" description="Polar residues" evidence="1">
    <location>
        <begin position="677"/>
        <end position="689"/>
    </location>
</feature>
<protein>
    <submittedName>
        <fullName evidence="3">Carboxypeptidase regulatory-like domain-containing protein</fullName>
    </submittedName>
</protein>
<dbReference type="SUPFAM" id="SSF49464">
    <property type="entry name" value="Carboxypeptidase regulatory domain-like"/>
    <property type="match status" value="1"/>
</dbReference>
<proteinExistence type="predicted"/>
<dbReference type="GO" id="GO:0004180">
    <property type="term" value="F:carboxypeptidase activity"/>
    <property type="evidence" value="ECO:0007669"/>
    <property type="project" value="UniProtKB-KW"/>
</dbReference>
<feature type="region of interest" description="Disordered" evidence="1">
    <location>
        <begin position="737"/>
        <end position="765"/>
    </location>
</feature>
<sequence>MYRAEMKLTTDSQRTLDRRHQRRSIVVTIMAVLLITSVLGLAGGSVMATDSAAEPTDRTAALESSHTSAGSVGALSASGSADADHEVTPENTSTEAGERVSVDIEANQLVDDDEDAEITGFELDIDYDDDQLAFTDAETLLADDEDLEVETGDGTVAVEWVPSFLETTSDEGVDKIIGDGDGTPAMDTTVATVEFVAVGDGGETATVDVQDESTMWWGKTGLSEYDDDEIHWGSDEVEITEPSDESPTEGAQVGEFTTESQGGFIAFDEDGTAADAEDDGVSFPVADDGDDPIEIEGAVFDDGTWESTSVSFPTLDAGAADAEVEARDGLSGEIDDGEMMATEGELTVLVDGDEDTSFQFEIGSTTDDSNELSGDDDFDEDGGAVTLVDNEFLVEDRTGDSVIDSSLGLPSTEEGTNWFELDLDLDLDEVEAASGTVEGVVENEDGEPIEDATVESADGVGSTETDSDGAYDVALDQGSHDLQVDADGYAESTVEVDVSEGETTEQDVTLEEGDTEFDVDIDADDGEPGETHEVAGTVHNTGSDTGEQDVTVSLGDESTSETVEIEADEEETVSLEWEPDTDDTGEYTAEIESEDDSETTDIEVSESNESGDDEEGAGDNEEGAGDDTFIAHSQGGFISFAEDADRDEAFEEGLEFPAQGEDDEHIQIVGEIDGDSWESTGVTFPNLETDSGIEAEVDAPDGLSGTIDDETGEMTIEGELEVAIEGDEDRQFAFEIDTTTGESGSLEGASDASDESGAATLVDNEFVVDDTTGDSIIDSELDLPSVDEGTNWFELELALELDVDDDAASEASEAEDEGDDSDGDEDSDGSTAATIVNGVGLLFGLAGLVSGGSILSANVVARFQS</sequence>
<reference evidence="4" key="1">
    <citation type="submission" date="2016-10" db="EMBL/GenBank/DDBJ databases">
        <authorList>
            <person name="Varghese N."/>
            <person name="Submissions S."/>
        </authorList>
    </citation>
    <scope>NUCLEOTIDE SEQUENCE [LARGE SCALE GENOMIC DNA]</scope>
    <source>
        <strain evidence="4">CGMCC 1.8981</strain>
    </source>
</reference>
<feature type="region of interest" description="Disordered" evidence="1">
    <location>
        <begin position="495"/>
        <end position="632"/>
    </location>
</feature>
<keyword evidence="2" id="KW-0812">Transmembrane</keyword>
<dbReference type="AlphaFoldDB" id="A0A1H6FWZ2"/>
<feature type="transmembrane region" description="Helical" evidence="2">
    <location>
        <begin position="24"/>
        <end position="48"/>
    </location>
</feature>
<accession>A0A1H6FWZ2</accession>
<keyword evidence="2" id="KW-1133">Transmembrane helix</keyword>
<dbReference type="InterPro" id="IPR008965">
    <property type="entry name" value="CBM2/CBM3_carb-bd_dom_sf"/>
</dbReference>
<feature type="compositionally biased region" description="Acidic residues" evidence="1">
    <location>
        <begin position="442"/>
        <end position="453"/>
    </location>
</feature>
<keyword evidence="2" id="KW-0472">Membrane</keyword>
<feature type="compositionally biased region" description="Acidic residues" evidence="1">
    <location>
        <begin position="803"/>
        <end position="828"/>
    </location>
</feature>
<dbReference type="Gene3D" id="2.60.40.680">
    <property type="match status" value="1"/>
</dbReference>
<evidence type="ECO:0000256" key="1">
    <source>
        <dbReference type="SAM" id="MobiDB-lite"/>
    </source>
</evidence>
<feature type="region of interest" description="Disordered" evidence="1">
    <location>
        <begin position="803"/>
        <end position="832"/>
    </location>
</feature>
<feature type="compositionally biased region" description="Polar residues" evidence="1">
    <location>
        <begin position="538"/>
        <end position="551"/>
    </location>
</feature>
<evidence type="ECO:0000313" key="4">
    <source>
        <dbReference type="Proteomes" id="UP000199112"/>
    </source>
</evidence>
<evidence type="ECO:0000256" key="2">
    <source>
        <dbReference type="SAM" id="Phobius"/>
    </source>
</evidence>
<feature type="compositionally biased region" description="Low complexity" evidence="1">
    <location>
        <begin position="68"/>
        <end position="81"/>
    </location>
</feature>
<dbReference type="Gene3D" id="2.60.40.1120">
    <property type="entry name" value="Carboxypeptidase-like, regulatory domain"/>
    <property type="match status" value="1"/>
</dbReference>
<keyword evidence="3" id="KW-0378">Hydrolase</keyword>
<evidence type="ECO:0000313" key="3">
    <source>
        <dbReference type="EMBL" id="SEH15319.1"/>
    </source>
</evidence>
<feature type="region of interest" description="Disordered" evidence="1">
    <location>
        <begin position="674"/>
        <end position="709"/>
    </location>
</feature>
<feature type="region of interest" description="Disordered" evidence="1">
    <location>
        <begin position="57"/>
        <end position="97"/>
    </location>
</feature>
<feature type="compositionally biased region" description="Acidic residues" evidence="1">
    <location>
        <begin position="563"/>
        <end position="625"/>
    </location>
</feature>
<dbReference type="SUPFAM" id="SSF49384">
    <property type="entry name" value="Carbohydrate-binding domain"/>
    <property type="match status" value="1"/>
</dbReference>
<dbReference type="GO" id="GO:0030246">
    <property type="term" value="F:carbohydrate binding"/>
    <property type="evidence" value="ECO:0007669"/>
    <property type="project" value="InterPro"/>
</dbReference>
<keyword evidence="3" id="KW-0121">Carboxypeptidase</keyword>
<dbReference type="InterPro" id="IPR013783">
    <property type="entry name" value="Ig-like_fold"/>
</dbReference>
<feature type="compositionally biased region" description="Acidic residues" evidence="1">
    <location>
        <begin position="497"/>
        <end position="528"/>
    </location>
</feature>
<dbReference type="Gene3D" id="2.60.40.10">
    <property type="entry name" value="Immunoglobulins"/>
    <property type="match status" value="1"/>
</dbReference>
<dbReference type="Proteomes" id="UP000199112">
    <property type="component" value="Unassembled WGS sequence"/>
</dbReference>
<dbReference type="EMBL" id="FNWL01000002">
    <property type="protein sequence ID" value="SEH15319.1"/>
    <property type="molecule type" value="Genomic_DNA"/>
</dbReference>
<keyword evidence="3" id="KW-0645">Protease</keyword>
<feature type="region of interest" description="Disordered" evidence="1">
    <location>
        <begin position="442"/>
        <end position="472"/>
    </location>
</feature>
<name>A0A1H6FWZ2_9EURY</name>
<feature type="compositionally biased region" description="Low complexity" evidence="1">
    <location>
        <begin position="747"/>
        <end position="759"/>
    </location>
</feature>
<feature type="transmembrane region" description="Helical" evidence="2">
    <location>
        <begin position="839"/>
        <end position="861"/>
    </location>
</feature>
<dbReference type="Pfam" id="PF13620">
    <property type="entry name" value="CarboxypepD_reg"/>
    <property type="match status" value="1"/>
</dbReference>
<organism evidence="3 4">
    <name type="scientific">Natronorubrum sediminis</name>
    <dbReference type="NCBI Taxonomy" id="640943"/>
    <lineage>
        <taxon>Archaea</taxon>
        <taxon>Methanobacteriati</taxon>
        <taxon>Methanobacteriota</taxon>
        <taxon>Stenosarchaea group</taxon>
        <taxon>Halobacteria</taxon>
        <taxon>Halobacteriales</taxon>
        <taxon>Natrialbaceae</taxon>
        <taxon>Natronorubrum</taxon>
    </lineage>
</organism>
<gene>
    <name evidence="3" type="ORF">SAMN04487967_2018</name>
</gene>
<keyword evidence="4" id="KW-1185">Reference proteome</keyword>